<evidence type="ECO:0007829" key="9">
    <source>
        <dbReference type="PeptideAtlas" id="Q95X82"/>
    </source>
</evidence>
<dbReference type="OMA" id="NGPIMPH"/>
<dbReference type="STRING" id="6239.C24H12.5b.1"/>
<comment type="similarity">
    <text evidence="4">Belongs to the DONSON family.</text>
</comment>
<dbReference type="GeneID" id="173431"/>
<keyword evidence="3" id="KW-0539">Nucleus</keyword>
<keyword evidence="2" id="KW-0217">Developmental protein</keyword>
<dbReference type="SMR" id="Q95X82"/>
<accession>Q95X82</accession>
<dbReference type="InParanoid" id="Q95X82"/>
<evidence type="ECO:0000256" key="2">
    <source>
        <dbReference type="ARBA" id="ARBA00022473"/>
    </source>
</evidence>
<dbReference type="ExpressionAtlas" id="Q95X82">
    <property type="expression patterns" value="baseline and differential"/>
</dbReference>
<feature type="region of interest" description="Disordered" evidence="5">
    <location>
        <begin position="385"/>
        <end position="419"/>
    </location>
</feature>
<dbReference type="InterPro" id="IPR024861">
    <property type="entry name" value="Donson"/>
</dbReference>
<evidence type="ECO:0000256" key="4">
    <source>
        <dbReference type="ARBA" id="ARBA00025806"/>
    </source>
</evidence>
<dbReference type="PANTHER" id="PTHR12972:SF0">
    <property type="entry name" value="PROTEIN DOWNSTREAM NEIGHBOR OF SON"/>
    <property type="match status" value="1"/>
</dbReference>
<evidence type="ECO:0000313" key="8">
    <source>
        <dbReference type="WormBase" id="C24H12.5b"/>
    </source>
</evidence>
<feature type="compositionally biased region" description="Polar residues" evidence="5">
    <location>
        <begin position="355"/>
        <end position="367"/>
    </location>
</feature>
<gene>
    <name evidence="6 8" type="primary">dnsn-1</name>
    <name evidence="8" type="ORF">C24H12.5</name>
    <name evidence="6" type="ORF">CELE_C24H12.5</name>
</gene>
<name>Q95X82_CAEEL</name>
<dbReference type="FunCoup" id="Q95X82">
    <property type="interactions" value="2047"/>
</dbReference>
<dbReference type="CTD" id="173431"/>
<dbReference type="GO" id="GO:0005634">
    <property type="term" value="C:nucleus"/>
    <property type="evidence" value="ECO:0000318"/>
    <property type="project" value="GO_Central"/>
</dbReference>
<keyword evidence="9" id="KW-1267">Proteomics identification</keyword>
<reference evidence="6 7" key="1">
    <citation type="journal article" date="1998" name="Science">
        <title>Genome sequence of the nematode C. elegans: a platform for investigating biology.</title>
        <authorList>
            <consortium name="The C. elegans sequencing consortium"/>
            <person name="Sulson J.E."/>
            <person name="Waterston R."/>
        </authorList>
    </citation>
    <scope>NUCLEOTIDE SEQUENCE [LARGE SCALE GENOMIC DNA]</scope>
    <source>
        <strain evidence="6 7">Bristol N2</strain>
    </source>
</reference>
<dbReference type="UCSC" id="C24H12.5b">
    <property type="organism name" value="c. elegans"/>
</dbReference>
<dbReference type="AlphaFoldDB" id="Q95X82"/>
<evidence type="ECO:0000313" key="6">
    <source>
        <dbReference type="EMBL" id="CCD62831.2"/>
    </source>
</evidence>
<dbReference type="OrthoDB" id="534063at2759"/>
<dbReference type="AGR" id="WB:WBGene00016074"/>
<feature type="region of interest" description="Disordered" evidence="5">
    <location>
        <begin position="24"/>
        <end position="110"/>
    </location>
</feature>
<dbReference type="PANTHER" id="PTHR12972">
    <property type="entry name" value="DOWNSTREAM NEIGHBOR OF SON"/>
    <property type="match status" value="1"/>
</dbReference>
<keyword evidence="7" id="KW-1185">Reference proteome</keyword>
<dbReference type="EMBL" id="BX284602">
    <property type="protein sequence ID" value="CCD62831.2"/>
    <property type="molecule type" value="Genomic_DNA"/>
</dbReference>
<dbReference type="WormBase" id="C24H12.5b">
    <property type="protein sequence ID" value="CE46879"/>
    <property type="gene ID" value="WBGene00016074"/>
    <property type="gene designation" value="dnsn-1"/>
</dbReference>
<feature type="compositionally biased region" description="Polar residues" evidence="5">
    <location>
        <begin position="51"/>
        <end position="61"/>
    </location>
</feature>
<protein>
    <submittedName>
        <fullName evidence="6">Downstream Neighbor of SoN homolog</fullName>
    </submittedName>
</protein>
<evidence type="ECO:0000256" key="5">
    <source>
        <dbReference type="SAM" id="MobiDB-lite"/>
    </source>
</evidence>
<feature type="region of interest" description="Disordered" evidence="5">
    <location>
        <begin position="344"/>
        <end position="370"/>
    </location>
</feature>
<evidence type="ECO:0000256" key="1">
    <source>
        <dbReference type="ARBA" id="ARBA00004123"/>
    </source>
</evidence>
<dbReference type="RefSeq" id="NP_493726.2">
    <property type="nucleotide sequence ID" value="NM_061325.6"/>
</dbReference>
<evidence type="ECO:0000313" key="7">
    <source>
        <dbReference type="Proteomes" id="UP000001940"/>
    </source>
</evidence>
<evidence type="ECO:0000256" key="3">
    <source>
        <dbReference type="ARBA" id="ARBA00023242"/>
    </source>
</evidence>
<dbReference type="GO" id="GO:0033260">
    <property type="term" value="P:nuclear DNA replication"/>
    <property type="evidence" value="ECO:0000318"/>
    <property type="project" value="GO_Central"/>
</dbReference>
<dbReference type="Proteomes" id="UP000001940">
    <property type="component" value="Chromosome II"/>
</dbReference>
<dbReference type="Bgee" id="WBGene00016074">
    <property type="expression patterns" value="Expressed in germ line (C elegans) and 4 other cell types or tissues"/>
</dbReference>
<proteinExistence type="evidence at protein level"/>
<organism evidence="6 7">
    <name type="scientific">Caenorhabditis elegans</name>
    <dbReference type="NCBI Taxonomy" id="6239"/>
    <lineage>
        <taxon>Eukaryota</taxon>
        <taxon>Metazoa</taxon>
        <taxon>Ecdysozoa</taxon>
        <taxon>Nematoda</taxon>
        <taxon>Chromadorea</taxon>
        <taxon>Rhabditida</taxon>
        <taxon>Rhabditina</taxon>
        <taxon>Rhabditomorpha</taxon>
        <taxon>Rhabditoidea</taxon>
        <taxon>Rhabditidae</taxon>
        <taxon>Peloderinae</taxon>
        <taxon>Caenorhabditis</taxon>
    </lineage>
</organism>
<comment type="subcellular location">
    <subcellularLocation>
        <location evidence="1">Nucleus</location>
    </subcellularLocation>
</comment>
<sequence>MSDEHYNPRNRLKTQIKRRSSCRNILNAVPPPPPTDFEGLEGFTDSCPAPTANNPFKVSSPQKKRQKPQVTFSQDDPFAASISSFRSPDPLKTPTKGVRSSPRKRKSPQKFERFQSFDPALLQEFHPVDFSALLATSSSAQKPAEPAQESAEDLPTDLRIGSKMRIVSKVSFPWMNTRKSTGNVIVKFQTNDRFDGMQYFNKTFLNGYEDPTVPLPVSPMSILEAASLFYQFPVIPGLKMYPRITAEQENVSRVSLAPLVTSTMLEQWQECYAELYSSYKKGQRGSFYVATAVCNVLFTKMPLSGGGDDVAADDTSQSCSQAFRGQKLVAVITHTTSAIREHLRSQGVDFEAPKPTSSLKRVSSSPQLHHDQSTLDCLLASESKENSQMGPTTFGGIENSENSDESPLKKDQDSDENESPMKLANQWLNEIGVSPRTVKNTVSRELSSQVTDRAGFQCLVVHGSKIHALFNALMDSDVVHEKTGPYTKIPPTLIATSPFLYGQLLSLTKSSNIFAKAGTKCTEYELKLENGPVLPHCAKMMTQFIRSTNMCSTEEKPVTMQVMDRHTSQGMSDWTETATNWNTVTIAENCVKWTKN</sequence>